<evidence type="ECO:0000256" key="7">
    <source>
        <dbReference type="SAM" id="MobiDB-lite"/>
    </source>
</evidence>
<evidence type="ECO:0000256" key="1">
    <source>
        <dbReference type="ARBA" id="ARBA00004561"/>
    </source>
</evidence>
<keyword evidence="6" id="KW-0281">Fimbrium</keyword>
<organism evidence="9 10">
    <name type="scientific">Janthinobacterium lividum</name>
    <dbReference type="NCBI Taxonomy" id="29581"/>
    <lineage>
        <taxon>Bacteria</taxon>
        <taxon>Pseudomonadati</taxon>
        <taxon>Pseudomonadota</taxon>
        <taxon>Betaproteobacteria</taxon>
        <taxon>Burkholderiales</taxon>
        <taxon>Oxalobacteraceae</taxon>
        <taxon>Janthinobacterium</taxon>
    </lineage>
</organism>
<feature type="region of interest" description="Disordered" evidence="7">
    <location>
        <begin position="279"/>
        <end position="302"/>
    </location>
</feature>
<evidence type="ECO:0000256" key="3">
    <source>
        <dbReference type="ARBA" id="ARBA00022558"/>
    </source>
</evidence>
<keyword evidence="3" id="KW-1029">Fimbrium biogenesis</keyword>
<evidence type="ECO:0000256" key="5">
    <source>
        <dbReference type="ARBA" id="ARBA00022837"/>
    </source>
</evidence>
<protein>
    <recommendedName>
        <fullName evidence="8">PilY1 beta-propeller domain-containing protein</fullName>
    </recommendedName>
</protein>
<evidence type="ECO:0000256" key="6">
    <source>
        <dbReference type="ARBA" id="ARBA00023263"/>
    </source>
</evidence>
<keyword evidence="4" id="KW-0479">Metal-binding</keyword>
<dbReference type="GO" id="GO:0046872">
    <property type="term" value="F:metal ion binding"/>
    <property type="evidence" value="ECO:0007669"/>
    <property type="project" value="UniProtKB-KW"/>
</dbReference>
<feature type="domain" description="PilY1 beta-propeller" evidence="8">
    <location>
        <begin position="74"/>
        <end position="189"/>
    </location>
</feature>
<dbReference type="GO" id="GO:0009289">
    <property type="term" value="C:pilus"/>
    <property type="evidence" value="ECO:0007669"/>
    <property type="project" value="UniProtKB-SubCell"/>
</dbReference>
<dbReference type="EMBL" id="MAQB02000001">
    <property type="protein sequence ID" value="OFJ47893.1"/>
    <property type="molecule type" value="Genomic_DNA"/>
</dbReference>
<proteinExistence type="inferred from homology"/>
<gene>
    <name evidence="9" type="ORF">BA896_001655</name>
</gene>
<accession>A0A1E8PNP7</accession>
<comment type="subcellular location">
    <subcellularLocation>
        <location evidence="1">Fimbrium</location>
    </subcellularLocation>
</comment>
<dbReference type="InterPro" id="IPR011047">
    <property type="entry name" value="Quinoprotein_ADH-like_sf"/>
</dbReference>
<reference evidence="9 10" key="1">
    <citation type="submission" date="2016-10" db="EMBL/GenBank/DDBJ databases">
        <title>Updated version of Genome Assembly of Janthinobacterium lividum ERGS5:01.</title>
        <authorList>
            <person name="Kumar R."/>
            <person name="Acharya V."/>
            <person name="Singh D."/>
        </authorList>
    </citation>
    <scope>NUCLEOTIDE SEQUENCE [LARGE SCALE GENOMIC DNA]</scope>
    <source>
        <strain evidence="9 10">ERGS5:01</strain>
    </source>
</reference>
<dbReference type="Pfam" id="PF05567">
    <property type="entry name" value="T4P_PilY1"/>
    <property type="match status" value="1"/>
</dbReference>
<dbReference type="InterPro" id="IPR008707">
    <property type="entry name" value="B-propeller_PilY1"/>
</dbReference>
<name>A0A1E8PNP7_9BURK</name>
<dbReference type="SUPFAM" id="SSF50998">
    <property type="entry name" value="Quinoprotein alcohol dehydrogenase-like"/>
    <property type="match status" value="1"/>
</dbReference>
<dbReference type="InterPro" id="IPR015943">
    <property type="entry name" value="WD40/YVTN_repeat-like_dom_sf"/>
</dbReference>
<keyword evidence="5" id="KW-0106">Calcium</keyword>
<evidence type="ECO:0000256" key="4">
    <source>
        <dbReference type="ARBA" id="ARBA00022723"/>
    </source>
</evidence>
<evidence type="ECO:0000259" key="8">
    <source>
        <dbReference type="Pfam" id="PF05567"/>
    </source>
</evidence>
<comment type="caution">
    <text evidence="9">The sequence shown here is derived from an EMBL/GenBank/DDBJ whole genome shotgun (WGS) entry which is preliminary data.</text>
</comment>
<feature type="compositionally biased region" description="Basic and acidic residues" evidence="7">
    <location>
        <begin position="280"/>
        <end position="290"/>
    </location>
</feature>
<comment type="similarity">
    <text evidence="2">Belongs to the PilY1 family.</text>
</comment>
<evidence type="ECO:0000256" key="2">
    <source>
        <dbReference type="ARBA" id="ARBA00008387"/>
    </source>
</evidence>
<sequence>MPLEWKRLDAQQRSTFEGGDGQAGHAEARLAYLLGERTHEVGQPGGFLRRRTGSLGAAPHGNLLYVGAPGLGMPGTAYGLHRKALLQRRKMLYLGANDGLLHAFDARTGRELFAYLPQALLHLAPAAASTHYSAAPLLDGAAATAQVQASGRWKTVLVSGMGGGAQGVFALDITDPARFAQDGALWEFTDRDDKLMGNVRAPPAFARINMGGKEGALAYRDFAVVASAYNNYVSDGKNTTAPASAAAIFLLALDKAPGTPWVLGSNYFRLKVPVASGGDGGHDSGADAHATRMRTQTRTPCPRRWVRPPPWWRAATARWPMCMRAICRAISGALTWLAGRRGRMARGASWCLWRAMRRAGASP</sequence>
<dbReference type="Proteomes" id="UP000092634">
    <property type="component" value="Unassembled WGS sequence"/>
</dbReference>
<evidence type="ECO:0000313" key="9">
    <source>
        <dbReference type="EMBL" id="OFJ47893.1"/>
    </source>
</evidence>
<evidence type="ECO:0000313" key="10">
    <source>
        <dbReference type="Proteomes" id="UP000092634"/>
    </source>
</evidence>
<dbReference type="AlphaFoldDB" id="A0A1E8PNP7"/>
<dbReference type="Gene3D" id="2.130.10.10">
    <property type="entry name" value="YVTN repeat-like/Quinoprotein amine dehydrogenase"/>
    <property type="match status" value="1"/>
</dbReference>